<dbReference type="Pfam" id="PF20684">
    <property type="entry name" value="Fung_rhodopsin"/>
    <property type="match status" value="1"/>
</dbReference>
<dbReference type="AlphaFoldDB" id="A0A6G1LGA2"/>
<evidence type="ECO:0000259" key="2">
    <source>
        <dbReference type="Pfam" id="PF20684"/>
    </source>
</evidence>
<dbReference type="OrthoDB" id="3934549at2759"/>
<evidence type="ECO:0000313" key="4">
    <source>
        <dbReference type="Proteomes" id="UP000799436"/>
    </source>
</evidence>
<proteinExistence type="predicted"/>
<dbReference type="EMBL" id="ML995817">
    <property type="protein sequence ID" value="KAF2771886.1"/>
    <property type="molecule type" value="Genomic_DNA"/>
</dbReference>
<accession>A0A6G1LGA2</accession>
<keyword evidence="1" id="KW-1133">Transmembrane helix</keyword>
<feature type="transmembrane region" description="Helical" evidence="1">
    <location>
        <begin position="226"/>
        <end position="245"/>
    </location>
</feature>
<protein>
    <recommendedName>
        <fullName evidence="2">Rhodopsin domain-containing protein</fullName>
    </recommendedName>
</protein>
<dbReference type="InterPro" id="IPR049326">
    <property type="entry name" value="Rhodopsin_dom_fungi"/>
</dbReference>
<organism evidence="3 4">
    <name type="scientific">Teratosphaeria nubilosa</name>
    <dbReference type="NCBI Taxonomy" id="161662"/>
    <lineage>
        <taxon>Eukaryota</taxon>
        <taxon>Fungi</taxon>
        <taxon>Dikarya</taxon>
        <taxon>Ascomycota</taxon>
        <taxon>Pezizomycotina</taxon>
        <taxon>Dothideomycetes</taxon>
        <taxon>Dothideomycetidae</taxon>
        <taxon>Mycosphaerellales</taxon>
        <taxon>Teratosphaeriaceae</taxon>
        <taxon>Teratosphaeria</taxon>
    </lineage>
</organism>
<name>A0A6G1LGA2_9PEZI</name>
<keyword evidence="4" id="KW-1185">Reference proteome</keyword>
<keyword evidence="1" id="KW-0472">Membrane</keyword>
<feature type="transmembrane region" description="Helical" evidence="1">
    <location>
        <begin position="21"/>
        <end position="39"/>
    </location>
</feature>
<feature type="domain" description="Rhodopsin" evidence="2">
    <location>
        <begin position="29"/>
        <end position="262"/>
    </location>
</feature>
<feature type="transmembrane region" description="Helical" evidence="1">
    <location>
        <begin position="192"/>
        <end position="214"/>
    </location>
</feature>
<dbReference type="Proteomes" id="UP000799436">
    <property type="component" value="Unassembled WGS sequence"/>
</dbReference>
<evidence type="ECO:0000313" key="3">
    <source>
        <dbReference type="EMBL" id="KAF2771886.1"/>
    </source>
</evidence>
<evidence type="ECO:0000256" key="1">
    <source>
        <dbReference type="SAM" id="Phobius"/>
    </source>
</evidence>
<keyword evidence="1" id="KW-0812">Transmembrane</keyword>
<reference evidence="3" key="1">
    <citation type="journal article" date="2020" name="Stud. Mycol.">
        <title>101 Dothideomycetes genomes: a test case for predicting lifestyles and emergence of pathogens.</title>
        <authorList>
            <person name="Haridas S."/>
            <person name="Albert R."/>
            <person name="Binder M."/>
            <person name="Bloem J."/>
            <person name="Labutti K."/>
            <person name="Salamov A."/>
            <person name="Andreopoulos B."/>
            <person name="Baker S."/>
            <person name="Barry K."/>
            <person name="Bills G."/>
            <person name="Bluhm B."/>
            <person name="Cannon C."/>
            <person name="Castanera R."/>
            <person name="Culley D."/>
            <person name="Daum C."/>
            <person name="Ezra D."/>
            <person name="Gonzalez J."/>
            <person name="Henrissat B."/>
            <person name="Kuo A."/>
            <person name="Liang C."/>
            <person name="Lipzen A."/>
            <person name="Lutzoni F."/>
            <person name="Magnuson J."/>
            <person name="Mondo S."/>
            <person name="Nolan M."/>
            <person name="Ohm R."/>
            <person name="Pangilinan J."/>
            <person name="Park H.-J."/>
            <person name="Ramirez L."/>
            <person name="Alfaro M."/>
            <person name="Sun H."/>
            <person name="Tritt A."/>
            <person name="Yoshinaga Y."/>
            <person name="Zwiers L.-H."/>
            <person name="Turgeon B."/>
            <person name="Goodwin S."/>
            <person name="Spatafora J."/>
            <person name="Crous P."/>
            <person name="Grigoriev I."/>
        </authorList>
    </citation>
    <scope>NUCLEOTIDE SEQUENCE</scope>
    <source>
        <strain evidence="3">CBS 116005</strain>
    </source>
</reference>
<sequence length="271" mass="30187">MRKIKRMPKHISRLGAITAEALIMLGVVSDQVISIALFVLRTLQVSGWVSGGFVLASMHYGFGRHQATILAEPHGMRNLVSAAFWQVTGYCNSTTSSLAVWIYQLTESAFNVGCYCLSVAGQVMHYRIWLLNKVDGYRMLNTVMVASGLIQAFFGAICIISVFAKCKPVKANWDPTVVGQCWPESVFLGLNYASSALTFVSYTIQAWIPLHLAFRLQRGKLERTKWTALCILAFWNVIAGVLALVKLGYLHLYLDEVDATYRRVILVEIGL</sequence>
<feature type="transmembrane region" description="Helical" evidence="1">
    <location>
        <begin position="142"/>
        <end position="164"/>
    </location>
</feature>
<feature type="transmembrane region" description="Helical" evidence="1">
    <location>
        <begin position="109"/>
        <end position="130"/>
    </location>
</feature>
<gene>
    <name evidence="3" type="ORF">EJ03DRAFT_325134</name>
</gene>